<proteinExistence type="predicted"/>
<evidence type="ECO:0000313" key="3">
    <source>
        <dbReference type="Proteomes" id="UP000256869"/>
    </source>
</evidence>
<feature type="transmembrane region" description="Helical" evidence="1">
    <location>
        <begin position="120"/>
        <end position="142"/>
    </location>
</feature>
<name>A0A3D9HPB9_9BACL</name>
<dbReference type="Proteomes" id="UP000256869">
    <property type="component" value="Unassembled WGS sequence"/>
</dbReference>
<evidence type="ECO:0000313" key="2">
    <source>
        <dbReference type="EMBL" id="RED51161.1"/>
    </source>
</evidence>
<keyword evidence="3" id="KW-1185">Reference proteome</keyword>
<evidence type="ECO:0000256" key="1">
    <source>
        <dbReference type="SAM" id="Phobius"/>
    </source>
</evidence>
<organism evidence="2 3">
    <name type="scientific">Cohnella lupini</name>
    <dbReference type="NCBI Taxonomy" id="1294267"/>
    <lineage>
        <taxon>Bacteria</taxon>
        <taxon>Bacillati</taxon>
        <taxon>Bacillota</taxon>
        <taxon>Bacilli</taxon>
        <taxon>Bacillales</taxon>
        <taxon>Paenibacillaceae</taxon>
        <taxon>Cohnella</taxon>
    </lineage>
</organism>
<dbReference type="EMBL" id="QRDY01000045">
    <property type="protein sequence ID" value="RED51161.1"/>
    <property type="molecule type" value="Genomic_DNA"/>
</dbReference>
<protein>
    <submittedName>
        <fullName evidence="2">Uncharacterized protein</fullName>
    </submittedName>
</protein>
<gene>
    <name evidence="2" type="ORF">DFP95_1456</name>
</gene>
<keyword evidence="1" id="KW-1133">Transmembrane helix</keyword>
<keyword evidence="1" id="KW-0472">Membrane</keyword>
<feature type="transmembrane region" description="Helical" evidence="1">
    <location>
        <begin position="27"/>
        <end position="45"/>
    </location>
</feature>
<dbReference type="AlphaFoldDB" id="A0A3D9HPB9"/>
<sequence length="158" mass="18957">MEWLVLLFSMFFYGATFWSYDTSQANFIFQLIIGTVLLLCFLYLIRDRREQEEFALWLQSHRKEILTDRAFFNHFEITTDTLFIRYEAVVSFAFFSKHRTSRYFIQGAHLTPLHRAMFSFITLLFGWWSVPFGPITTIVVLWRNLRGGHRYTLSDLLN</sequence>
<accession>A0A3D9HPB9</accession>
<reference evidence="2 3" key="1">
    <citation type="submission" date="2018-07" db="EMBL/GenBank/DDBJ databases">
        <title>Genomic Encyclopedia of Type Strains, Phase III (KMG-III): the genomes of soil and plant-associated and newly described type strains.</title>
        <authorList>
            <person name="Whitman W."/>
        </authorList>
    </citation>
    <scope>NUCLEOTIDE SEQUENCE [LARGE SCALE GENOMIC DNA]</scope>
    <source>
        <strain evidence="2 3">CECT 8236</strain>
    </source>
</reference>
<comment type="caution">
    <text evidence="2">The sequence shown here is derived from an EMBL/GenBank/DDBJ whole genome shotgun (WGS) entry which is preliminary data.</text>
</comment>
<keyword evidence="1" id="KW-0812">Transmembrane</keyword>